<dbReference type="Proteomes" id="UP000005089">
    <property type="component" value="Unassembled WGS sequence"/>
</dbReference>
<dbReference type="InterPro" id="IPR035093">
    <property type="entry name" value="RelE/ParE_toxin_dom_sf"/>
</dbReference>
<dbReference type="AlphaFoldDB" id="C3X7W0"/>
<dbReference type="STRING" id="847.BRW83_1949"/>
<organism evidence="1 2">
    <name type="scientific">Oxalobacter formigenes OXCC13</name>
    <dbReference type="NCBI Taxonomy" id="556269"/>
    <lineage>
        <taxon>Bacteria</taxon>
        <taxon>Pseudomonadati</taxon>
        <taxon>Pseudomonadota</taxon>
        <taxon>Betaproteobacteria</taxon>
        <taxon>Burkholderiales</taxon>
        <taxon>Oxalobacteraceae</taxon>
        <taxon>Oxalobacter</taxon>
    </lineage>
</organism>
<proteinExistence type="predicted"/>
<sequence>MWQVLTTGKARKQKDKLPKSMRDVLYLLEKDLTAGGPELTGWPHFGKIVGKKDVYHCHLNKGKPRYVAIWKVTDREIRLIEVRYVGTHENADYGRID</sequence>
<evidence type="ECO:0000313" key="2">
    <source>
        <dbReference type="Proteomes" id="UP000005089"/>
    </source>
</evidence>
<dbReference type="SUPFAM" id="SSF143011">
    <property type="entry name" value="RelE-like"/>
    <property type="match status" value="1"/>
</dbReference>
<gene>
    <name evidence="1" type="ORF">OFBG_00314</name>
</gene>
<name>C3X7W0_OXAFO</name>
<reference evidence="1 2" key="1">
    <citation type="submission" date="2009-02" db="EMBL/GenBank/DDBJ databases">
        <title>The Genome Sequence of Oxalobacter formigenes OXCC13.</title>
        <authorList>
            <consortium name="The Broad Institute Genome Sequencing Platform"/>
            <person name="Ward D."/>
            <person name="Young S.K."/>
            <person name="Kodira C.D."/>
            <person name="Zeng Q."/>
            <person name="Koehrsen M."/>
            <person name="Alvarado L."/>
            <person name="Berlin A."/>
            <person name="Borenstein D."/>
            <person name="Chen Z."/>
            <person name="Engels R."/>
            <person name="Freedman E."/>
            <person name="Gellesch M."/>
            <person name="Goldberg J."/>
            <person name="Griggs A."/>
            <person name="Gujja S."/>
            <person name="Heiman D."/>
            <person name="Hepburn T."/>
            <person name="Howarth C."/>
            <person name="Jen D."/>
            <person name="Larson L."/>
            <person name="Lewis B."/>
            <person name="Mehta T."/>
            <person name="Park D."/>
            <person name="Pearson M."/>
            <person name="Roberts A."/>
            <person name="Saif S."/>
            <person name="Shea T."/>
            <person name="Shenoy N."/>
            <person name="Sisk P."/>
            <person name="Stolte C."/>
            <person name="Sykes S."/>
            <person name="Walk T."/>
            <person name="White J."/>
            <person name="Yandava C."/>
            <person name="Allison M.J."/>
            <person name="Lander E."/>
            <person name="Nusbaum C."/>
            <person name="Galagan J."/>
            <person name="Birren B."/>
        </authorList>
    </citation>
    <scope>NUCLEOTIDE SEQUENCE [LARGE SCALE GENOMIC DNA]</scope>
    <source>
        <strain evidence="1 2">OXCC13</strain>
    </source>
</reference>
<keyword evidence="2" id="KW-1185">Reference proteome</keyword>
<dbReference type="EMBL" id="GG658170">
    <property type="protein sequence ID" value="EEO29286.1"/>
    <property type="molecule type" value="Genomic_DNA"/>
</dbReference>
<evidence type="ECO:0000313" key="1">
    <source>
        <dbReference type="EMBL" id="EEO29286.1"/>
    </source>
</evidence>
<dbReference type="HOGENOM" id="CLU_171169_0_0_4"/>
<protein>
    <submittedName>
        <fullName evidence="1">Toxin-antitoxin system, toxin component, RelE family</fullName>
    </submittedName>
</protein>
<accession>C3X7W0</accession>